<name>A0AAN6TFS9_9PEZI</name>
<comment type="caution">
    <text evidence="2">The sequence shown here is derived from an EMBL/GenBank/DDBJ whole genome shotgun (WGS) entry which is preliminary data.</text>
</comment>
<feature type="compositionally biased region" description="Basic and acidic residues" evidence="1">
    <location>
        <begin position="23"/>
        <end position="32"/>
    </location>
</feature>
<feature type="compositionally biased region" description="Pro residues" evidence="1">
    <location>
        <begin position="1"/>
        <end position="10"/>
    </location>
</feature>
<sequence>MTSPPGPGFPSRPGAHPHPISAHRMDDSKDDPPSCSTAPHSARLHCSLGEFETGMMLADLHTNKSTVLRLHARKLGPDRMAREKVNVAINAQLTIPQVSGFCHLDKRLTGIRSWLIPGR</sequence>
<dbReference type="GeneID" id="89934495"/>
<reference evidence="2" key="1">
    <citation type="journal article" date="2023" name="Mol. Phylogenet. Evol.">
        <title>Genome-scale phylogeny and comparative genomics of the fungal order Sordariales.</title>
        <authorList>
            <person name="Hensen N."/>
            <person name="Bonometti L."/>
            <person name="Westerberg I."/>
            <person name="Brannstrom I.O."/>
            <person name="Guillou S."/>
            <person name="Cros-Aarteil S."/>
            <person name="Calhoun S."/>
            <person name="Haridas S."/>
            <person name="Kuo A."/>
            <person name="Mondo S."/>
            <person name="Pangilinan J."/>
            <person name="Riley R."/>
            <person name="LaButti K."/>
            <person name="Andreopoulos B."/>
            <person name="Lipzen A."/>
            <person name="Chen C."/>
            <person name="Yan M."/>
            <person name="Daum C."/>
            <person name="Ng V."/>
            <person name="Clum A."/>
            <person name="Steindorff A."/>
            <person name="Ohm R.A."/>
            <person name="Martin F."/>
            <person name="Silar P."/>
            <person name="Natvig D.O."/>
            <person name="Lalanne C."/>
            <person name="Gautier V."/>
            <person name="Ament-Velasquez S.L."/>
            <person name="Kruys A."/>
            <person name="Hutchinson M.I."/>
            <person name="Powell A.J."/>
            <person name="Barry K."/>
            <person name="Miller A.N."/>
            <person name="Grigoriev I.V."/>
            <person name="Debuchy R."/>
            <person name="Gladieux P."/>
            <person name="Hiltunen Thoren M."/>
            <person name="Johannesson H."/>
        </authorList>
    </citation>
    <scope>NUCLEOTIDE SEQUENCE</scope>
    <source>
        <strain evidence="2">CBS 508.74</strain>
    </source>
</reference>
<organism evidence="2 3">
    <name type="scientific">Canariomyces notabilis</name>
    <dbReference type="NCBI Taxonomy" id="2074819"/>
    <lineage>
        <taxon>Eukaryota</taxon>
        <taxon>Fungi</taxon>
        <taxon>Dikarya</taxon>
        <taxon>Ascomycota</taxon>
        <taxon>Pezizomycotina</taxon>
        <taxon>Sordariomycetes</taxon>
        <taxon>Sordariomycetidae</taxon>
        <taxon>Sordariales</taxon>
        <taxon>Chaetomiaceae</taxon>
        <taxon>Canariomyces</taxon>
    </lineage>
</organism>
<protein>
    <submittedName>
        <fullName evidence="2">Uncharacterized protein</fullName>
    </submittedName>
</protein>
<keyword evidence="3" id="KW-1185">Reference proteome</keyword>
<accession>A0AAN6TFS9</accession>
<dbReference type="AlphaFoldDB" id="A0AAN6TFS9"/>
<feature type="region of interest" description="Disordered" evidence="1">
    <location>
        <begin position="1"/>
        <end position="40"/>
    </location>
</feature>
<proteinExistence type="predicted"/>
<evidence type="ECO:0000313" key="3">
    <source>
        <dbReference type="Proteomes" id="UP001302812"/>
    </source>
</evidence>
<evidence type="ECO:0000256" key="1">
    <source>
        <dbReference type="SAM" id="MobiDB-lite"/>
    </source>
</evidence>
<evidence type="ECO:0000313" key="2">
    <source>
        <dbReference type="EMBL" id="KAK4113608.1"/>
    </source>
</evidence>
<dbReference type="EMBL" id="MU853339">
    <property type="protein sequence ID" value="KAK4113608.1"/>
    <property type="molecule type" value="Genomic_DNA"/>
</dbReference>
<dbReference type="Proteomes" id="UP001302812">
    <property type="component" value="Unassembled WGS sequence"/>
</dbReference>
<reference evidence="2" key="2">
    <citation type="submission" date="2023-05" db="EMBL/GenBank/DDBJ databases">
        <authorList>
            <consortium name="Lawrence Berkeley National Laboratory"/>
            <person name="Steindorff A."/>
            <person name="Hensen N."/>
            <person name="Bonometti L."/>
            <person name="Westerberg I."/>
            <person name="Brannstrom I.O."/>
            <person name="Guillou S."/>
            <person name="Cros-Aarteil S."/>
            <person name="Calhoun S."/>
            <person name="Haridas S."/>
            <person name="Kuo A."/>
            <person name="Mondo S."/>
            <person name="Pangilinan J."/>
            <person name="Riley R."/>
            <person name="Labutti K."/>
            <person name="Andreopoulos B."/>
            <person name="Lipzen A."/>
            <person name="Chen C."/>
            <person name="Yanf M."/>
            <person name="Daum C."/>
            <person name="Ng V."/>
            <person name="Clum A."/>
            <person name="Ohm R."/>
            <person name="Martin F."/>
            <person name="Silar P."/>
            <person name="Natvig D."/>
            <person name="Lalanne C."/>
            <person name="Gautier V."/>
            <person name="Ament-Velasquez S.L."/>
            <person name="Kruys A."/>
            <person name="Hutchinson M.I."/>
            <person name="Powell A.J."/>
            <person name="Barry K."/>
            <person name="Miller A.N."/>
            <person name="Grigoriev I.V."/>
            <person name="Debuchy R."/>
            <person name="Gladieux P."/>
            <person name="Thoren M.H."/>
            <person name="Johannesson H."/>
        </authorList>
    </citation>
    <scope>NUCLEOTIDE SEQUENCE</scope>
    <source>
        <strain evidence="2">CBS 508.74</strain>
    </source>
</reference>
<dbReference type="RefSeq" id="XP_064671178.1">
    <property type="nucleotide sequence ID" value="XM_064810370.1"/>
</dbReference>
<gene>
    <name evidence="2" type="ORF">N656DRAFT_631889</name>
</gene>